<keyword evidence="3" id="KW-1185">Reference proteome</keyword>
<feature type="region of interest" description="Disordered" evidence="1">
    <location>
        <begin position="159"/>
        <end position="179"/>
    </location>
</feature>
<dbReference type="OrthoDB" id="2677451at2759"/>
<accession>S7RYC7</accession>
<gene>
    <name evidence="2" type="ORF">GLOTRDRAFT_89604</name>
</gene>
<feature type="compositionally biased region" description="Basic and acidic residues" evidence="1">
    <location>
        <begin position="162"/>
        <end position="177"/>
    </location>
</feature>
<evidence type="ECO:0000313" key="2">
    <source>
        <dbReference type="EMBL" id="EPQ59950.1"/>
    </source>
</evidence>
<feature type="region of interest" description="Disordered" evidence="1">
    <location>
        <begin position="1"/>
        <end position="102"/>
    </location>
</feature>
<dbReference type="GeneID" id="19309202"/>
<evidence type="ECO:0000256" key="1">
    <source>
        <dbReference type="SAM" id="MobiDB-lite"/>
    </source>
</evidence>
<dbReference type="HOGENOM" id="CLU_049914_0_0_1"/>
<feature type="compositionally biased region" description="Polar residues" evidence="1">
    <location>
        <begin position="427"/>
        <end position="445"/>
    </location>
</feature>
<evidence type="ECO:0000313" key="3">
    <source>
        <dbReference type="Proteomes" id="UP000030669"/>
    </source>
</evidence>
<dbReference type="KEGG" id="gtr:GLOTRDRAFT_89604"/>
<organism evidence="2 3">
    <name type="scientific">Gloeophyllum trabeum (strain ATCC 11539 / FP-39264 / Madison 617)</name>
    <name type="common">Brown rot fungus</name>
    <dbReference type="NCBI Taxonomy" id="670483"/>
    <lineage>
        <taxon>Eukaryota</taxon>
        <taxon>Fungi</taxon>
        <taxon>Dikarya</taxon>
        <taxon>Basidiomycota</taxon>
        <taxon>Agaricomycotina</taxon>
        <taxon>Agaricomycetes</taxon>
        <taxon>Gloeophyllales</taxon>
        <taxon>Gloeophyllaceae</taxon>
        <taxon>Gloeophyllum</taxon>
    </lineage>
</organism>
<protein>
    <submittedName>
        <fullName evidence="2">Uncharacterized protein</fullName>
    </submittedName>
</protein>
<feature type="region of interest" description="Disordered" evidence="1">
    <location>
        <begin position="402"/>
        <end position="445"/>
    </location>
</feature>
<dbReference type="Proteomes" id="UP000030669">
    <property type="component" value="Unassembled WGS sequence"/>
</dbReference>
<reference evidence="2 3" key="1">
    <citation type="journal article" date="2012" name="Science">
        <title>The Paleozoic origin of enzymatic lignin decomposition reconstructed from 31 fungal genomes.</title>
        <authorList>
            <person name="Floudas D."/>
            <person name="Binder M."/>
            <person name="Riley R."/>
            <person name="Barry K."/>
            <person name="Blanchette R.A."/>
            <person name="Henrissat B."/>
            <person name="Martinez A.T."/>
            <person name="Otillar R."/>
            <person name="Spatafora J.W."/>
            <person name="Yadav J.S."/>
            <person name="Aerts A."/>
            <person name="Benoit I."/>
            <person name="Boyd A."/>
            <person name="Carlson A."/>
            <person name="Copeland A."/>
            <person name="Coutinho P.M."/>
            <person name="de Vries R.P."/>
            <person name="Ferreira P."/>
            <person name="Findley K."/>
            <person name="Foster B."/>
            <person name="Gaskell J."/>
            <person name="Glotzer D."/>
            <person name="Gorecki P."/>
            <person name="Heitman J."/>
            <person name="Hesse C."/>
            <person name="Hori C."/>
            <person name="Igarashi K."/>
            <person name="Jurgens J.A."/>
            <person name="Kallen N."/>
            <person name="Kersten P."/>
            <person name="Kohler A."/>
            <person name="Kuees U."/>
            <person name="Kumar T.K.A."/>
            <person name="Kuo A."/>
            <person name="LaButti K."/>
            <person name="Larrondo L.F."/>
            <person name="Lindquist E."/>
            <person name="Ling A."/>
            <person name="Lombard V."/>
            <person name="Lucas S."/>
            <person name="Lundell T."/>
            <person name="Martin R."/>
            <person name="McLaughlin D.J."/>
            <person name="Morgenstern I."/>
            <person name="Morin E."/>
            <person name="Murat C."/>
            <person name="Nagy L.G."/>
            <person name="Nolan M."/>
            <person name="Ohm R.A."/>
            <person name="Patyshakuliyeva A."/>
            <person name="Rokas A."/>
            <person name="Ruiz-Duenas F.J."/>
            <person name="Sabat G."/>
            <person name="Salamov A."/>
            <person name="Samejima M."/>
            <person name="Schmutz J."/>
            <person name="Slot J.C."/>
            <person name="St John F."/>
            <person name="Stenlid J."/>
            <person name="Sun H."/>
            <person name="Sun S."/>
            <person name="Syed K."/>
            <person name="Tsang A."/>
            <person name="Wiebenga A."/>
            <person name="Young D."/>
            <person name="Pisabarro A."/>
            <person name="Eastwood D.C."/>
            <person name="Martin F."/>
            <person name="Cullen D."/>
            <person name="Grigoriev I.V."/>
            <person name="Hibbett D.S."/>
        </authorList>
    </citation>
    <scope>NUCLEOTIDE SEQUENCE [LARGE SCALE GENOMIC DNA]</scope>
    <source>
        <strain evidence="2 3">ATCC 11539</strain>
    </source>
</reference>
<feature type="compositionally biased region" description="Low complexity" evidence="1">
    <location>
        <begin position="82"/>
        <end position="97"/>
    </location>
</feature>
<sequence>MSNQNTNFAPSTSSNRSLRNGTSISRFLLGMGPMPPPRPEDIAVAAMYSAMDGTQQSQGSIASYSQDPDSGSQQSTSVGYGSQSASQVQEASASQDQTGKKCMGLASHEGKLGWKYVDESQKTARRRLETHQDVDAAFDAIIARKRAARSKPITMEISNLDFDPKGTESGKKKEGSKPTKMTECAYGEELRTVQNKLACTIHGKDKDRWCYIDPSKPNEHIPLDLETVQLWARKIHDGEVPSSCAVLPNVLTLDKLRNKANERTTRARHAAAKVQPVAPPPMHFHFGEALDNVPHHLPHVRGSKRLAPDHNFQVDDLEEEEEPVPIVEVLQALDVKQPLANYPTYEQALARHGIYYARNALDFDTEFYAEEVGMPKGLIVSFLRKARALVLDSFRAGITTHGEKENIERTPKRRRVSAKGKGRAHTRTPTASPRSIRSYTTSVKI</sequence>
<feature type="compositionally biased region" description="Polar residues" evidence="1">
    <location>
        <begin position="1"/>
        <end position="25"/>
    </location>
</feature>
<dbReference type="AlphaFoldDB" id="S7RYC7"/>
<name>S7RYC7_GLOTA</name>
<proteinExistence type="predicted"/>
<dbReference type="EMBL" id="KB469296">
    <property type="protein sequence ID" value="EPQ59950.1"/>
    <property type="molecule type" value="Genomic_DNA"/>
</dbReference>
<dbReference type="OMA" id="PANEDYA"/>
<feature type="compositionally biased region" description="Basic residues" evidence="1">
    <location>
        <begin position="411"/>
        <end position="426"/>
    </location>
</feature>
<dbReference type="RefSeq" id="XP_007860456.1">
    <property type="nucleotide sequence ID" value="XM_007862265.1"/>
</dbReference>
<feature type="compositionally biased region" description="Polar residues" evidence="1">
    <location>
        <begin position="52"/>
        <end position="81"/>
    </location>
</feature>